<organism evidence="5 6">
    <name type="scientific">Georgfuchsia toluolica</name>
    <dbReference type="NCBI Taxonomy" id="424218"/>
    <lineage>
        <taxon>Bacteria</taxon>
        <taxon>Pseudomonadati</taxon>
        <taxon>Pseudomonadota</taxon>
        <taxon>Betaproteobacteria</taxon>
        <taxon>Nitrosomonadales</taxon>
        <taxon>Sterolibacteriaceae</taxon>
        <taxon>Georgfuchsia</taxon>
    </lineage>
</organism>
<dbReference type="GO" id="GO:0016846">
    <property type="term" value="F:carbon-sulfur lyase activity"/>
    <property type="evidence" value="ECO:0007669"/>
    <property type="project" value="InterPro"/>
</dbReference>
<accession>A0A916J1Z9</accession>
<evidence type="ECO:0000256" key="1">
    <source>
        <dbReference type="ARBA" id="ARBA00005495"/>
    </source>
</evidence>
<dbReference type="Pfam" id="PF04828">
    <property type="entry name" value="GFA"/>
    <property type="match status" value="1"/>
</dbReference>
<evidence type="ECO:0000313" key="5">
    <source>
        <dbReference type="EMBL" id="CAG4883117.1"/>
    </source>
</evidence>
<comment type="caution">
    <text evidence="5">The sequence shown here is derived from an EMBL/GenBank/DDBJ whole genome shotgun (WGS) entry which is preliminary data.</text>
</comment>
<evidence type="ECO:0000256" key="3">
    <source>
        <dbReference type="ARBA" id="ARBA00022833"/>
    </source>
</evidence>
<dbReference type="SUPFAM" id="SSF51316">
    <property type="entry name" value="Mss4-like"/>
    <property type="match status" value="1"/>
</dbReference>
<sequence>MPETKYFATCFCKNCGSSLPWEVKGGKNVVVPAGTLDGDPGIQPQQNIFWGSRAIWFVETCDLPKHYEFPERK</sequence>
<evidence type="ECO:0000256" key="2">
    <source>
        <dbReference type="ARBA" id="ARBA00022723"/>
    </source>
</evidence>
<dbReference type="AlphaFoldDB" id="A0A916J1Z9"/>
<evidence type="ECO:0000259" key="4">
    <source>
        <dbReference type="Pfam" id="PF04828"/>
    </source>
</evidence>
<dbReference type="InterPro" id="IPR006913">
    <property type="entry name" value="CENP-V/GFA"/>
</dbReference>
<gene>
    <name evidence="5" type="ORF">GTOL_10999</name>
</gene>
<keyword evidence="6" id="KW-1185">Reference proteome</keyword>
<keyword evidence="2" id="KW-0479">Metal-binding</keyword>
<dbReference type="EMBL" id="CAJQUM010000001">
    <property type="protein sequence ID" value="CAG4883117.1"/>
    <property type="molecule type" value="Genomic_DNA"/>
</dbReference>
<dbReference type="GO" id="GO:0046872">
    <property type="term" value="F:metal ion binding"/>
    <property type="evidence" value="ECO:0007669"/>
    <property type="project" value="UniProtKB-KW"/>
</dbReference>
<protein>
    <recommendedName>
        <fullName evidence="4">CENP-V/GFA domain-containing protein</fullName>
    </recommendedName>
</protein>
<dbReference type="InterPro" id="IPR011057">
    <property type="entry name" value="Mss4-like_sf"/>
</dbReference>
<proteinExistence type="inferred from homology"/>
<reference evidence="5" key="1">
    <citation type="submission" date="2021-04" db="EMBL/GenBank/DDBJ databases">
        <authorList>
            <person name="Hornung B."/>
        </authorList>
    </citation>
    <scope>NUCLEOTIDE SEQUENCE</scope>
    <source>
        <strain evidence="5">G5G6</strain>
    </source>
</reference>
<feature type="domain" description="CENP-V/GFA" evidence="4">
    <location>
        <begin position="7"/>
        <end position="51"/>
    </location>
</feature>
<name>A0A916J1Z9_9PROT</name>
<comment type="similarity">
    <text evidence="1">Belongs to the Gfa family.</text>
</comment>
<evidence type="ECO:0000313" key="6">
    <source>
        <dbReference type="Proteomes" id="UP000742786"/>
    </source>
</evidence>
<keyword evidence="3" id="KW-0862">Zinc</keyword>
<dbReference type="Proteomes" id="UP000742786">
    <property type="component" value="Unassembled WGS sequence"/>
</dbReference>